<dbReference type="Proteomes" id="UP000254508">
    <property type="component" value="Chromosome"/>
</dbReference>
<keyword evidence="1" id="KW-0812">Transmembrane</keyword>
<reference evidence="3" key="1">
    <citation type="submission" date="2018-07" db="EMBL/GenBank/DDBJ databases">
        <title>Genome sequence of Erythrobacter strain YH-07, an antagonistic bacterium isolated from Yellow Sea.</title>
        <authorList>
            <person name="Tang T."/>
            <person name="Liu Q."/>
            <person name="Sun X."/>
        </authorList>
    </citation>
    <scope>NUCLEOTIDE SEQUENCE [LARGE SCALE GENOMIC DNA]</scope>
    <source>
        <strain evidence="3">YH-07</strain>
    </source>
</reference>
<sequence length="110" mass="12540">MTKLAWLYSDGKRWLSDTFGASEDLLHIHAGLLIFVVAALLFRHRMRSRVPIALVYLFAVGNEIVDIFGPSPNASRLEPWLDIFNTVFWPTILFVIARRRARAGDVNRTA</sequence>
<evidence type="ECO:0000313" key="3">
    <source>
        <dbReference type="Proteomes" id="UP000254508"/>
    </source>
</evidence>
<dbReference type="RefSeq" id="WP_115416370.1">
    <property type="nucleotide sequence ID" value="NZ_CP031357.1"/>
</dbReference>
<gene>
    <name evidence="2" type="ORF">DVR09_07405</name>
</gene>
<feature type="transmembrane region" description="Helical" evidence="1">
    <location>
        <begin position="80"/>
        <end position="97"/>
    </location>
</feature>
<feature type="transmembrane region" description="Helical" evidence="1">
    <location>
        <begin position="25"/>
        <end position="43"/>
    </location>
</feature>
<keyword evidence="1" id="KW-0472">Membrane</keyword>
<organism evidence="2 3">
    <name type="scientific">Erythrobacter aureus</name>
    <dbReference type="NCBI Taxonomy" id="2182384"/>
    <lineage>
        <taxon>Bacteria</taxon>
        <taxon>Pseudomonadati</taxon>
        <taxon>Pseudomonadota</taxon>
        <taxon>Alphaproteobacteria</taxon>
        <taxon>Sphingomonadales</taxon>
        <taxon>Erythrobacteraceae</taxon>
        <taxon>Erythrobacter/Porphyrobacter group</taxon>
        <taxon>Erythrobacter</taxon>
    </lineage>
</organism>
<evidence type="ECO:0000256" key="1">
    <source>
        <dbReference type="SAM" id="Phobius"/>
    </source>
</evidence>
<evidence type="ECO:0000313" key="2">
    <source>
        <dbReference type="EMBL" id="AXK42188.1"/>
    </source>
</evidence>
<dbReference type="EMBL" id="CP031357">
    <property type="protein sequence ID" value="AXK42188.1"/>
    <property type="molecule type" value="Genomic_DNA"/>
</dbReference>
<name>A0A345YE36_9SPHN</name>
<proteinExistence type="predicted"/>
<keyword evidence="3" id="KW-1185">Reference proteome</keyword>
<accession>A0A345YE36</accession>
<feature type="transmembrane region" description="Helical" evidence="1">
    <location>
        <begin position="50"/>
        <end position="68"/>
    </location>
</feature>
<evidence type="ECO:0008006" key="4">
    <source>
        <dbReference type="Google" id="ProtNLM"/>
    </source>
</evidence>
<dbReference type="KEGG" id="err:DVR09_07405"/>
<dbReference type="OrthoDB" id="6660115at2"/>
<dbReference type="AlphaFoldDB" id="A0A345YE36"/>
<keyword evidence="1" id="KW-1133">Transmembrane helix</keyword>
<protein>
    <recommendedName>
        <fullName evidence="4">VanZ family protein</fullName>
    </recommendedName>
</protein>